<gene>
    <name evidence="1" type="ORF">UFOVP177_17</name>
</gene>
<organism evidence="1">
    <name type="scientific">uncultured Caudovirales phage</name>
    <dbReference type="NCBI Taxonomy" id="2100421"/>
    <lineage>
        <taxon>Viruses</taxon>
        <taxon>Duplodnaviria</taxon>
        <taxon>Heunggongvirae</taxon>
        <taxon>Uroviricota</taxon>
        <taxon>Caudoviricetes</taxon>
        <taxon>Peduoviridae</taxon>
        <taxon>Maltschvirus</taxon>
        <taxon>Maltschvirus maltsch</taxon>
    </lineage>
</organism>
<sequence length="128" mass="13450">MAEMSNYLEQALINGTLRGTSYTAPTTTYLALYTNDPTDADTGTEITGGSYVRQAITFSSPSNGATSNSSAIEFPQATADWGTITHVGIRDAVTSGNLLYHSALDTSKTIANGDIFKITSTNLSVTLA</sequence>
<accession>A0A6J7WHU6</accession>
<dbReference type="EMBL" id="LR798223">
    <property type="protein sequence ID" value="CAB5194536.1"/>
    <property type="molecule type" value="Genomic_DNA"/>
</dbReference>
<name>A0A6J7WHU6_9CAUD</name>
<evidence type="ECO:0000313" key="1">
    <source>
        <dbReference type="EMBL" id="CAB5194536.1"/>
    </source>
</evidence>
<dbReference type="Pfam" id="PF23140">
    <property type="entry name" value="Gp80"/>
    <property type="match status" value="1"/>
</dbReference>
<proteinExistence type="predicted"/>
<dbReference type="InterPro" id="IPR056908">
    <property type="entry name" value="Gp80-like"/>
</dbReference>
<reference evidence="1" key="1">
    <citation type="submission" date="2020-05" db="EMBL/GenBank/DDBJ databases">
        <authorList>
            <person name="Chiriac C."/>
            <person name="Salcher M."/>
            <person name="Ghai R."/>
            <person name="Kavagutti S V."/>
        </authorList>
    </citation>
    <scope>NUCLEOTIDE SEQUENCE</scope>
</reference>
<protein>
    <submittedName>
        <fullName evidence="1">Uncharacterized protein</fullName>
    </submittedName>
</protein>